<dbReference type="InterPro" id="IPR001810">
    <property type="entry name" value="F-box_dom"/>
</dbReference>
<dbReference type="EMBL" id="ML179045">
    <property type="protein sequence ID" value="THV06105.1"/>
    <property type="molecule type" value="Genomic_DNA"/>
</dbReference>
<dbReference type="Proteomes" id="UP000297245">
    <property type="component" value="Unassembled WGS sequence"/>
</dbReference>
<protein>
    <recommendedName>
        <fullName evidence="1">F-box domain-containing protein</fullName>
    </recommendedName>
</protein>
<gene>
    <name evidence="2" type="ORF">K435DRAFT_886375</name>
</gene>
<dbReference type="PROSITE" id="PS50181">
    <property type="entry name" value="FBOX"/>
    <property type="match status" value="1"/>
</dbReference>
<organism evidence="2 3">
    <name type="scientific">Dendrothele bispora (strain CBS 962.96)</name>
    <dbReference type="NCBI Taxonomy" id="1314807"/>
    <lineage>
        <taxon>Eukaryota</taxon>
        <taxon>Fungi</taxon>
        <taxon>Dikarya</taxon>
        <taxon>Basidiomycota</taxon>
        <taxon>Agaricomycotina</taxon>
        <taxon>Agaricomycetes</taxon>
        <taxon>Agaricomycetidae</taxon>
        <taxon>Agaricales</taxon>
        <taxon>Agaricales incertae sedis</taxon>
        <taxon>Dendrothele</taxon>
    </lineage>
</organism>
<evidence type="ECO:0000313" key="3">
    <source>
        <dbReference type="Proteomes" id="UP000297245"/>
    </source>
</evidence>
<dbReference type="Gene3D" id="1.20.1280.50">
    <property type="match status" value="1"/>
</dbReference>
<feature type="domain" description="F-box" evidence="1">
    <location>
        <begin position="4"/>
        <end position="53"/>
    </location>
</feature>
<accession>A0A4S8MSS8</accession>
<reference evidence="2 3" key="1">
    <citation type="journal article" date="2019" name="Nat. Ecol. Evol.">
        <title>Megaphylogeny resolves global patterns of mushroom evolution.</title>
        <authorList>
            <person name="Varga T."/>
            <person name="Krizsan K."/>
            <person name="Foldi C."/>
            <person name="Dima B."/>
            <person name="Sanchez-Garcia M."/>
            <person name="Sanchez-Ramirez S."/>
            <person name="Szollosi G.J."/>
            <person name="Szarkandi J.G."/>
            <person name="Papp V."/>
            <person name="Albert L."/>
            <person name="Andreopoulos W."/>
            <person name="Angelini C."/>
            <person name="Antonin V."/>
            <person name="Barry K.W."/>
            <person name="Bougher N.L."/>
            <person name="Buchanan P."/>
            <person name="Buyck B."/>
            <person name="Bense V."/>
            <person name="Catcheside P."/>
            <person name="Chovatia M."/>
            <person name="Cooper J."/>
            <person name="Damon W."/>
            <person name="Desjardin D."/>
            <person name="Finy P."/>
            <person name="Geml J."/>
            <person name="Haridas S."/>
            <person name="Hughes K."/>
            <person name="Justo A."/>
            <person name="Karasinski D."/>
            <person name="Kautmanova I."/>
            <person name="Kiss B."/>
            <person name="Kocsube S."/>
            <person name="Kotiranta H."/>
            <person name="LaButti K.M."/>
            <person name="Lechner B.E."/>
            <person name="Liimatainen K."/>
            <person name="Lipzen A."/>
            <person name="Lukacs Z."/>
            <person name="Mihaltcheva S."/>
            <person name="Morgado L.N."/>
            <person name="Niskanen T."/>
            <person name="Noordeloos M.E."/>
            <person name="Ohm R.A."/>
            <person name="Ortiz-Santana B."/>
            <person name="Ovrebo C."/>
            <person name="Racz N."/>
            <person name="Riley R."/>
            <person name="Savchenko A."/>
            <person name="Shiryaev A."/>
            <person name="Soop K."/>
            <person name="Spirin V."/>
            <person name="Szebenyi C."/>
            <person name="Tomsovsky M."/>
            <person name="Tulloss R.E."/>
            <person name="Uehling J."/>
            <person name="Grigoriev I.V."/>
            <person name="Vagvolgyi C."/>
            <person name="Papp T."/>
            <person name="Martin F.M."/>
            <person name="Miettinen O."/>
            <person name="Hibbett D.S."/>
            <person name="Nagy L.G."/>
        </authorList>
    </citation>
    <scope>NUCLEOTIDE SEQUENCE [LARGE SCALE GENOMIC DNA]</scope>
    <source>
        <strain evidence="2 3">CBS 962.96</strain>
    </source>
</reference>
<proteinExistence type="predicted"/>
<dbReference type="OrthoDB" id="3226064at2759"/>
<dbReference type="CDD" id="cd09917">
    <property type="entry name" value="F-box_SF"/>
    <property type="match status" value="1"/>
</dbReference>
<dbReference type="SUPFAM" id="SSF81383">
    <property type="entry name" value="F-box domain"/>
    <property type="match status" value="1"/>
</dbReference>
<dbReference type="AlphaFoldDB" id="A0A4S8MSS8"/>
<sequence>MSSQNPWIPLPTELVLQILACCDPRDVASLSMTNRFFWDFIYSSEDSYFWRQLLLTHYDDPQKAHRFSNTGSSSSSSRSDIDWKTQIQNRTEVEIIALSNRHWEPTEHVLERRRALETFIFAVEDALPCSKDCARNEPSWNVIWLNRVLTESRILQLPTLPNESQLCSRLRSYTALTHASSSSDEPMSETNPCSRSTVRTRSRCYVYDFRRYNLENNWGPFLPDGSVNWNHVENIVNVMLMNIRELPGPWMADVPPLGLEATRAFSAPGNHREEDWAGVEGTWRRYVCFMDYRDLFEGSSAFNYSTIAGGPRNPIFFTDSRFREATRLIEVKLHLIPRDQFHFGGYDVQTESSPNSLYPTLYFAGSSRGLSGVEAAIEGYVRDAGDGIVRWRFFDSIQGVSHSGRMQWCSHGIQLGNVQSAMGVVGNFSTTDHDEGDPVGPYWLFKVPDGYTGRLLDYV</sequence>
<dbReference type="InterPro" id="IPR036047">
    <property type="entry name" value="F-box-like_dom_sf"/>
</dbReference>
<evidence type="ECO:0000259" key="1">
    <source>
        <dbReference type="PROSITE" id="PS50181"/>
    </source>
</evidence>
<keyword evidence="3" id="KW-1185">Reference proteome</keyword>
<evidence type="ECO:0000313" key="2">
    <source>
        <dbReference type="EMBL" id="THV06105.1"/>
    </source>
</evidence>
<name>A0A4S8MSS8_DENBC</name>